<keyword evidence="7" id="KW-1185">Reference proteome</keyword>
<dbReference type="InterPro" id="IPR013324">
    <property type="entry name" value="RNA_pol_sigma_r3/r4-like"/>
</dbReference>
<evidence type="ECO:0000313" key="6">
    <source>
        <dbReference type="EMBL" id="MBM7714041.1"/>
    </source>
</evidence>
<gene>
    <name evidence="6" type="ORF">JOC94_001013</name>
</gene>
<evidence type="ECO:0000256" key="1">
    <source>
        <dbReference type="ARBA" id="ARBA00023015"/>
    </source>
</evidence>
<dbReference type="EMBL" id="JAFBFH010000005">
    <property type="protein sequence ID" value="MBM7714041.1"/>
    <property type="molecule type" value="Genomic_DNA"/>
</dbReference>
<dbReference type="InterPro" id="IPR007630">
    <property type="entry name" value="RNA_pol_sigma70_r4"/>
</dbReference>
<evidence type="ECO:0000259" key="5">
    <source>
        <dbReference type="Pfam" id="PF04545"/>
    </source>
</evidence>
<dbReference type="Proteomes" id="UP000823485">
    <property type="component" value="Unassembled WGS sequence"/>
</dbReference>
<dbReference type="Gene3D" id="1.20.140.160">
    <property type="match status" value="1"/>
</dbReference>
<keyword evidence="4" id="KW-0804">Transcription</keyword>
<dbReference type="InterPro" id="IPR014284">
    <property type="entry name" value="RNA_pol_sigma-70_dom"/>
</dbReference>
<evidence type="ECO:0000256" key="3">
    <source>
        <dbReference type="ARBA" id="ARBA00023125"/>
    </source>
</evidence>
<dbReference type="CDD" id="cd06171">
    <property type="entry name" value="Sigma70_r4"/>
    <property type="match status" value="1"/>
</dbReference>
<keyword evidence="3" id="KW-0238">DNA-binding</keyword>
<evidence type="ECO:0000256" key="4">
    <source>
        <dbReference type="ARBA" id="ARBA00023163"/>
    </source>
</evidence>
<evidence type="ECO:0000313" key="7">
    <source>
        <dbReference type="Proteomes" id="UP000823485"/>
    </source>
</evidence>
<dbReference type="PANTHER" id="PTHR30385">
    <property type="entry name" value="SIGMA FACTOR F FLAGELLAR"/>
    <property type="match status" value="1"/>
</dbReference>
<keyword evidence="2" id="KW-0731">Sigma factor</keyword>
<dbReference type="Pfam" id="PF04545">
    <property type="entry name" value="Sigma70_r4"/>
    <property type="match status" value="1"/>
</dbReference>
<sequence length="193" mass="22677">MENQKSCCKFLEFIKENKKFLSNPIIKSFLSTRKHFELFKQSICHPTPQNQELLDQAFREFYFRIRFTAYVSKTLHYHGVNMDKKIRQDLYRFPAMLDEPVKDDTELTYKDLAAIEEDFELKSDNILDYVTDPALYKAIQSLTPNQRDILSLSYIKGLTDSEIGTFLGKSQQAVSKARKKALSKMRKLLRKDD</sequence>
<keyword evidence="1" id="KW-0805">Transcription regulation</keyword>
<dbReference type="SUPFAM" id="SSF88659">
    <property type="entry name" value="Sigma3 and sigma4 domains of RNA polymerase sigma factors"/>
    <property type="match status" value="1"/>
</dbReference>
<dbReference type="NCBIfam" id="TIGR02937">
    <property type="entry name" value="sigma70-ECF"/>
    <property type="match status" value="1"/>
</dbReference>
<feature type="domain" description="RNA polymerase sigma-70 region 4" evidence="5">
    <location>
        <begin position="138"/>
        <end position="187"/>
    </location>
</feature>
<protein>
    <submittedName>
        <fullName evidence="6">RNA polymerase sigma factor (Sigma-70 family)</fullName>
    </submittedName>
</protein>
<comment type="caution">
    <text evidence="6">The sequence shown here is derived from an EMBL/GenBank/DDBJ whole genome shotgun (WGS) entry which is preliminary data.</text>
</comment>
<accession>A0ABS2R313</accession>
<organism evidence="6 7">
    <name type="scientific">Siminovitchia thermophila</name>
    <dbReference type="NCBI Taxonomy" id="1245522"/>
    <lineage>
        <taxon>Bacteria</taxon>
        <taxon>Bacillati</taxon>
        <taxon>Bacillota</taxon>
        <taxon>Bacilli</taxon>
        <taxon>Bacillales</taxon>
        <taxon>Bacillaceae</taxon>
        <taxon>Siminovitchia</taxon>
    </lineage>
</organism>
<dbReference type="RefSeq" id="WP_205178821.1">
    <property type="nucleotide sequence ID" value="NZ_JAFBFH010000005.1"/>
</dbReference>
<proteinExistence type="predicted"/>
<name>A0ABS2R313_9BACI</name>
<evidence type="ECO:0000256" key="2">
    <source>
        <dbReference type="ARBA" id="ARBA00023082"/>
    </source>
</evidence>
<reference evidence="6 7" key="1">
    <citation type="submission" date="2021-01" db="EMBL/GenBank/DDBJ databases">
        <title>Genomic Encyclopedia of Type Strains, Phase IV (KMG-IV): sequencing the most valuable type-strain genomes for metagenomic binning, comparative biology and taxonomic classification.</title>
        <authorList>
            <person name="Goeker M."/>
        </authorList>
    </citation>
    <scope>NUCLEOTIDE SEQUENCE [LARGE SCALE GENOMIC DNA]</scope>
    <source>
        <strain evidence="6 7">DSM 105453</strain>
    </source>
</reference>